<evidence type="ECO:0000256" key="2">
    <source>
        <dbReference type="ARBA" id="ARBA00022553"/>
    </source>
</evidence>
<dbReference type="Gene3D" id="3.40.50.12780">
    <property type="entry name" value="N-terminal domain of ligase-like"/>
    <property type="match status" value="6"/>
</dbReference>
<reference evidence="7 8" key="1">
    <citation type="submission" date="2024-07" db="EMBL/GenBank/DDBJ databases">
        <title>Section-level genome sequencing and comparative genomics of Aspergillus sections Usti and Cavernicolus.</title>
        <authorList>
            <consortium name="Lawrence Berkeley National Laboratory"/>
            <person name="Nybo J.L."/>
            <person name="Vesth T.C."/>
            <person name="Theobald S."/>
            <person name="Frisvad J.C."/>
            <person name="Larsen T.O."/>
            <person name="Kjaerboelling I."/>
            <person name="Rothschild-Mancinelli K."/>
            <person name="Lyhne E.K."/>
            <person name="Kogle M.E."/>
            <person name="Barry K."/>
            <person name="Clum A."/>
            <person name="Na H."/>
            <person name="Ledsgaard L."/>
            <person name="Lin J."/>
            <person name="Lipzen A."/>
            <person name="Kuo A."/>
            <person name="Riley R."/>
            <person name="Mondo S."/>
            <person name="Labutti K."/>
            <person name="Haridas S."/>
            <person name="Pangalinan J."/>
            <person name="Salamov A.A."/>
            <person name="Simmons B.A."/>
            <person name="Magnuson J.K."/>
            <person name="Chen J."/>
            <person name="Drula E."/>
            <person name="Henrissat B."/>
            <person name="Wiebenga A."/>
            <person name="Lubbers R.J."/>
            <person name="Gomes A.C."/>
            <person name="Makela M.R."/>
            <person name="Stajich J."/>
            <person name="Grigoriev I.V."/>
            <person name="Mortensen U.H."/>
            <person name="De Vries R.P."/>
            <person name="Baker S.E."/>
            <person name="Andersen M.R."/>
        </authorList>
    </citation>
    <scope>NUCLEOTIDE SEQUENCE [LARGE SCALE GENOMIC DNA]</scope>
    <source>
        <strain evidence="7 8">CBS 123904</strain>
    </source>
</reference>
<dbReference type="InterPro" id="IPR020845">
    <property type="entry name" value="AMP-binding_CS"/>
</dbReference>
<keyword evidence="2" id="KW-0597">Phosphoprotein</keyword>
<accession>A0ABR4KEG7</accession>
<dbReference type="Gene3D" id="3.30.300.30">
    <property type="match status" value="6"/>
</dbReference>
<dbReference type="PANTHER" id="PTHR45527:SF1">
    <property type="entry name" value="FATTY ACID SYNTHASE"/>
    <property type="match status" value="1"/>
</dbReference>
<dbReference type="PROSITE" id="PS50075">
    <property type="entry name" value="CARRIER"/>
    <property type="match status" value="6"/>
</dbReference>
<feature type="domain" description="Carrier" evidence="6">
    <location>
        <begin position="2956"/>
        <end position="3033"/>
    </location>
</feature>
<comment type="similarity">
    <text evidence="4">Belongs to the NRP synthetase family.</text>
</comment>
<dbReference type="SUPFAM" id="SSF56801">
    <property type="entry name" value="Acetyl-CoA synthetase-like"/>
    <property type="match status" value="6"/>
</dbReference>
<evidence type="ECO:0000313" key="7">
    <source>
        <dbReference type="EMBL" id="KAL2850669.1"/>
    </source>
</evidence>
<dbReference type="InterPro" id="IPR045851">
    <property type="entry name" value="AMP-bd_C_sf"/>
</dbReference>
<comment type="caution">
    <text evidence="7">The sequence shown here is derived from an EMBL/GenBank/DDBJ whole genome shotgun (WGS) entry which is preliminary data.</text>
</comment>
<dbReference type="InterPro" id="IPR001242">
    <property type="entry name" value="Condensation_dom"/>
</dbReference>
<feature type="domain" description="Carrier" evidence="6">
    <location>
        <begin position="786"/>
        <end position="859"/>
    </location>
</feature>
<evidence type="ECO:0000256" key="3">
    <source>
        <dbReference type="ARBA" id="ARBA00022598"/>
    </source>
</evidence>
<dbReference type="Gene3D" id="3.30.559.30">
    <property type="entry name" value="Nonribosomal peptide synthetase, condensation domain"/>
    <property type="match status" value="7"/>
</dbReference>
<gene>
    <name evidence="7" type="ORF">BJY01DRAFT_245365</name>
</gene>
<feature type="region of interest" description="Disordered" evidence="5">
    <location>
        <begin position="4702"/>
        <end position="4721"/>
    </location>
</feature>
<feature type="domain" description="Carrier" evidence="6">
    <location>
        <begin position="5106"/>
        <end position="5182"/>
    </location>
</feature>
<keyword evidence="1" id="KW-0596">Phosphopantetheine</keyword>
<evidence type="ECO:0000256" key="5">
    <source>
        <dbReference type="SAM" id="MobiDB-lite"/>
    </source>
</evidence>
<keyword evidence="3" id="KW-0436">Ligase</keyword>
<dbReference type="SMART" id="SM00823">
    <property type="entry name" value="PKS_PP"/>
    <property type="match status" value="6"/>
</dbReference>
<dbReference type="Pfam" id="PF00501">
    <property type="entry name" value="AMP-binding"/>
    <property type="match status" value="6"/>
</dbReference>
<dbReference type="InterPro" id="IPR010071">
    <property type="entry name" value="AA_adenyl_dom"/>
</dbReference>
<dbReference type="NCBIfam" id="TIGR01733">
    <property type="entry name" value="AA-adenyl-dom"/>
    <property type="match status" value="2"/>
</dbReference>
<dbReference type="NCBIfam" id="NF003417">
    <property type="entry name" value="PRK04813.1"/>
    <property type="match status" value="6"/>
</dbReference>
<dbReference type="SUPFAM" id="SSF52777">
    <property type="entry name" value="CoA-dependent acyltransferases"/>
    <property type="match status" value="12"/>
</dbReference>
<evidence type="ECO:0000256" key="4">
    <source>
        <dbReference type="ARBA" id="ARBA00029454"/>
    </source>
</evidence>
<dbReference type="SUPFAM" id="SSF47336">
    <property type="entry name" value="ACP-like"/>
    <property type="match status" value="6"/>
</dbReference>
<dbReference type="Pfam" id="PF00668">
    <property type="entry name" value="Condensation"/>
    <property type="match status" value="6"/>
</dbReference>
<dbReference type="InterPro" id="IPR020806">
    <property type="entry name" value="PKS_PP-bd"/>
</dbReference>
<proteinExistence type="inferred from homology"/>
<dbReference type="PANTHER" id="PTHR45527">
    <property type="entry name" value="NONRIBOSOMAL PEPTIDE SYNTHETASE"/>
    <property type="match status" value="1"/>
</dbReference>
<sequence length="6724" mass="738048">MNSDAGDSSCLFPTLARKTDPAIDIATYSFTDKVINLKRFYSQYEISIARFFQVVWSIVLRQYADTDEILFACGSPLKNLRLEDGAELPVVRGVLDPEKQVASLLRGGELALINGTRLGDGRVYNTALFLMEKGMSDSYITKGLCEEAGLSHVDLAVVVEQGHDQDETKARLKLVYRSSLLSSQDAANIASTISQCVGQVIAKAEKCVKELVLCSPSNERDLQSWNDRAWNAPGLSKFCSIVDYIRDQVSRQPQATAICAWDGNLTYETLDGLSSRLAGHLREACVRCDVKVVLTFEKSLLPIIAQIAVLKAGGVFVPVDPSLPAKRMRTMVEQVGASIALASETTAKIIAPHVEKPITISLDFLHCLPRLPPQWLPVAVAADHAAYILFTSGSTGQPKGCIMEHGALAQIAHQASAMHMRSDSRVLQFASYSFAACTADIWGSLTVGATLCIPSADDRVNRLATVMKDMRITWTCLTPSVAAALPDLATLSTLKTLILVGETVGRQHFAALIREGLQIHQALGCTEHAPVLCVSSPMRSPADCGVVGRPPVANVWLVDPVDRSTPVPAGAVGEIMIESAGLARCYLDAPERNSVAFVTAPQWLREIRGGHDTQVYRSGDMARYLSDGSLQYIARKDTQVKIRGQRVELAEIEYEIRRACNELDNVVVEAAVPLNSNGSQAIVAFIYMGSDSEGTAPPQCELARASPFLAGRSVEFSAHIERVTASLATKLPGYMLPSAYLPLRHLPSTLTGKVDRHALRLAIRSVRLADLVAYDMEQTSNTIPRTELEVKLHRLFSIVLNVDEASFGVDDSFTRLGGDSLLAMRLTSLCELDGLPVNTSMILRNRTVGAIASALMTRERETSALLQRFTPESTLISTLADSMGISNDNITTAFPVTPIQQGMLLSQMQDRRLYQARVVWKVRAHEANNRVIADRFKKAWSELCRRHPILRTRISTELVDGTVPYQVVLDKMEDDSLLILQSKLDIDSIPHAGKKNKRPSTDHPRLTLFTTDGSCLHAIIDINHVLMDGQSMSVMMRDLCMLYSNQVEQVPIYDQICNYEDYAAYLHSLDAQGSLEFWTSRLADMPTCILPSVTDSEAAPSTDTLQYNATAVGHISKYHEFCEAHDVTLATLFKVAWGLVLRCYTGQETVLFGESVSGRDAPIRGIQDSIGPYIHQILCQMEFSETTTVAQMLEITHAQFLDALPHKHVALADIQHALGVGGVKMFNTGLTIAPQLPWDKRSSSIEIEEIARSDPTEYDVVLEVQMESDCVQALLKYTTSAFDDEQASRLGKMLSHIIDEIINHPNHTVRDLQMVSPRDIEEIWCWNAEPVPTVRKCVHHLISDRAARQPAAQAVCAWDGSLTYSQLEEQSTRLAQHLVEIGIQRGMIVPLLFEKSRWMPVAILAVMKAGAACVALDIVHPIERLRSIVQQVNAAVVLTSPRQFHTAQELNAGRIVSIDSGMLDGLSPDGSRILPVVHPTDPLYLVFTSGSTGKPKGAIISHQNFASAVQYHQSAMGITAKTRVLDFVSYAFDIAWSNILHALTAGACLCIPSEEGRRSNISKFISDTRVTYAFVTPTVARLFKAAEIPSLRTLLCGGELLTRFDVQQWTRYGVDLRNTYGPAECTVISNSKSVNAAYRANPGLGRGVGCNLWIVDPNHPDRLMPIGCPGELWIEGPIVGAGYLDEPQKTAAAFFQHASWQGCDARPWHNRQLYRTGDIVRYDSRGNIVFVGRQDAKVKIRGQRVDLAEVEHLVQRSLDTEVNLVTDLILPAGSERNMLVLFVEANKDSDNGLQSQVTASVDRLRRELPAATIPSAIIPVSKFPITSNGKTDRRELRRIGGSYSLERLADLDPSRAGYREPETEMERALQKLWAHVLKIKQTSISARDSFLAIGGDSIGIMQLVGAAREKGLVCTAADVFDNPRLEDLALCLRPVNDTPDEAIAPFSLLKGRVDIDGAISSAARQCGVGVADIEDMYPCTPLQEGFLSLTSRASGMYVDRTIYEIQGTIDLDRVARTWTDVIRSTPILRTQVVVLPKGGLAQVVLGKGPEVQRTSDLDLYLAREAELSMGLATPLARIALVESKKWGQNDSPNHLVLTLHHAAYDAWSVLLLLEKASALFQGQTPRADAPFTRFIKHIAETEDQSSAYWRSQLSGAPTVPFPTVPSGTYQPRADSSLHYELTGINWGRGNITASTAIRASWALLASRYTNASNPTFGATVTGRQVAVAGVESIIAPTIATVPVRITIDEQLSIAQYLDQVQKQTVAMHGHEQVGLHRLRKTLPDVAENSHFNTLLIIQPAKEKLQTSVVQGVFRGAEDGSLAAVRPADATLSSFTSYALTLVFQPTSDGLDISFDYDSRVLSSTQVSRLAHQFEHVVQQFCRGDTDTVLVKQVSVTSGRDLEEIMGWNWKLLCNNTQTPVHELIQESVISVPQALAIDSWDGTLTYAQLGHLSTRLSGHINRPGGLGGWVVALLFEKSLATPVAMLAVMKAGAASVALDATLPTERLRAIVFQAQASVVLASPSQKQKAEAISAAVGGCTIIYVDRAMLEKLPSTKASRFQPQIRPSSPLYIVFTSGSTGQPKGVTITHGNICSAMQGQRARLNVGARVFDFASYAFDIAWFNFLKTTISGSCLCIAGEAERKNDIIGAMTRLQVDFACLTPSTARLLDPAKLPFLRTLLLAGEVPTRQDIDMWVASVALFNAYGPAECTPLSTMSEQYTLKSKPGNIGRGMGVNTWVVDQSDASRLAPTGSVGELWLEGPLVGPGYYQDPQKTAEVFVDDPAWFIQEPDLAEKQRPESRFYRTGDLVYHDDDGSLVFVGRKDDQIKIRGQRVELSEVEYHVQQVISVSGLAHGALAADVVQPIGRSEKLLVVFISAGSETSAEALAAAIPRHAEGWTARLSQLLPVYMIPRIFLPLETIPITSSGKVDRQQLRVIGSSYRLEELNVRNHSREYCPPSTSVEHTLQRLWGEVLGIPPESISTHDSFLHIGGDSVSAMQLVGMAREKAGLSFTVAHIFSHTRLDELAKSAKVIEGTSEEVAPFSLLKPPESPLSNLKNLAAHKCTPRVTAIEDIYPCTPLQEGMISATVRDPGRYIARTILEIRDDVDLTRFESACHSVLLDNPLLRTRIIDLPGQGMVQVVAKEAPTWSTSHKLASAVEQQVTMGLGTPLADFTTVAEDKRRYVVLTMHHAIYDGWSMSLLLSAVNGAYQLNTIRKLRPFRDFIQHLADRSLDASKEFWTTQFDGLKAQPYPSLPTPLYQPQANATCRHRVGEIKWPTTGITRSTLVRSAWTLLMARYQHSSGSEVDSPEVLFGVTVTGRQGKMPGIEQVVGPTIATVPVRVQLSWKTSVATFLGDIQRQAIEMVDHEQTGLQNIGRMSPDAERATGFQTLLVIQPPTFDHGGKASVLFKPSDDRILDSYVAGLESFSSYSLMLLVQLEENGLDIVAAFDSKVIPAKEVERLLHQVEFVLKQLSGTLIANAVDQRLAEVHTVCPMDLQDICSWNSIPAPLPIPAQSVHHLVAERALQSPDSIAIQAWDGLTRGDAVALFMEKSMWTPILMVAAMKMGATVMLVSSSVTKARLDSLLRASGAKLVVSNVDDASPAGIRTCAVMDLVTREPEIDSNQPFPEFHDPAKPAHILFTSGSTGIPKGIVWSHRALTANVNALQRFDLGSRSRVFQFVSYDFDVSIIETYAGLVGGACLCIPSEGERLNQLSEAMSQSKSNWVCMTPSTASTIAPDLIPTLKTCVFAGEVLPAALVEKWSRHTTIYNWYGPAECSTALSCRVTGDESTWRPGVIGSPMGSACWVVDAADANILLPVGATGELLLQGTAVMDGYIGDNTLFKGFVEPEWTSTLSISNSIRRKMYKTGDLVRYEADGNVTYLGRKDAQVKIRGQRVELAEIESLVRQHLLDDAANSTIAAEVIRPVGLDPLLVVFIASGNTAITDTSSGGWVQMTDRLHHSFEVQLPRYMSPQIYLPVDEIPLTTSGKIDRAKLREYGASLSSEQLRRQQSENNIYVAPKTAFELVLQELWAELLEIPPPSASDHFLRAGGDSVSAMRLVSQLRERGLTLTITDIFKHSRLVDMAARIRTRETKLYQLAPFVLLPENISSEVTRAYVAKQCGVSVTIVENLYPCTPLQEGMISLTGRRPNKYISRSVVELQSHVDVDRFKKAWARVLHTVPILRTRVVDLADCGLVQAVIRQVDDEDIWFVSHNLERYLAWDTHVQMGLNTPLARFGLIHDEGDGRHYLVPTIHHALYDGWSFPLVLEEVKKVYYNMEGAGSLVSFDHFIQYLTTQSDPSYMEGFWKKEFANLSAVPFPALPTSKHEVTPNNTINHSVSGLRWRSNGITPSTVVRTALAVLTGHYQQSSDVVFGATVTGRQAPMEGIEKIIGPTIATVPVRICFDWQNSLQNILSQVQDQAISMVKYEQTGLQVIQRVSEEAERAVQFQTLLVVQPASYEHQTAETEDDIFVPMSEKQRQEAVTALRAFSVYGLMVVCQLKADGMGLAISFDDSVLSHRQAMRIAQHLEHLVREICAGEDKQPVSSLRTLSQQDSNDIMDWNSQMPRIEERSVAELIAHRTLVMPDRMAIDAWDGKMTYSELDAKSGAVVEGLGHLGIEAGDVVGLHFRKSVWMPVCMLALMKLRAVALPFSHSQGKARIETIVGLVAPKIILTNIPQHASDLAPRTQDIADLLTKACARQSGRRRGGESPSPCKDSTCPDGPAHIQFTSGSTGIPKGIVWDQRSLTANIQTMLQRMHITSETRVFQFVSYDFDVSNLETYATFAAGACLCIPSEDQRTNELCSAISSSCASWIFLTPSAAELVAPDKVPSLQTLVFGGELLARSAIDRWAMHDLSLLNWYGPGECAGAALCEIQADSWTPGMVGPSLASTCWIVDPMNVDVLLPVGATGELLLNGPTMMAGYFTGTAERSDHFVVPKWLEKYSKPDQIYGKGLYRTGDMVRYTDDGTLIFVGRRDGQVKINGQRVELTDIESNIRSLMAEHGADVPVVAQTILPSGSKRVILVAFISMSDQSDKLNELMSIIWEQLDDRLPRHMVPRAYIAIDSIPLTSNGKVDRKKLKAMGESYSAEDLARLDPARQSDGGRVPSTPIELTLRDLWASVLKIDPDKILAHYSFLQVGGDSIAAMRLVGAARRRGIVLSVADIFKTPRLEDMANNAQESGSFSHGDSEVEQIAPFTLLPPGTDRSEARGKAAKQCGVDTADIEDMYPCTALQEGLLAITNLRPGEYVSCEIRKLDRDVEILRLHKAVRELISRLAILRTRIVDLPGAGLTQVVVSTQSCAVQACDSVAAFHEEQTHANMGLGTQLNRFAFIEHGGDRYLGWTIHHALYDGWSMPLMLQQLRDLYLGLPAQILSPFSGFIKYLSSSDSSLQYWEVQLNASEASPYPSLPSPSYQPRADMTFSFSIRDLSIGSLGDITVSTLVRAAWAVLTAQYTNSTDVIFGSTMTGRQVPIAGIEKMIGPTITTVPVRVNFSWDMSVHDYLSQVQQQMVDMIPYEQVGLQTIRQISPAIDRASQFQTLLVVQPGSKSTQPTQWDQIFDYDAEEERADGVLKLTSFTSYAMMWLCEIMDGEVELSISFDSTVLPREEVRLMAEQLGHVIRTLASSATACLGKLDLLSETHRNALWKINATVPSAQDRPVNEMFSQSARLHPDARALDAWDGHLTYSELHRLSSQLASRLVAIGARPSVTIPICSEKSIWMPVSMLAVLKAGAAFVQLSSSIPPRRIESILKIIRPPFALTSAKQSDKISSLVDTYIPQELLDASTVPGTEFYPPALAADETANVLFTSGSTGVPKPIVWSHRTLSANVVDVASKYEFTPSSRVVQFAAYDFDVSVIETLATLLRGGCLCIPSEKSRQQQLTEMMKENRVNLAVLTPSVSNILSPEAIPDLEKLVLCGEPMTSQHVDKWAGRVRLFNWYGPAECSSTSGLLVDPKIWATGDIGAPSACRCWIVEPQNANALLPIGAVGELLVEGPVQASTVLNQSSGGDPFVTPEWLAEGPPTRTGRHNRLYKTGDLVRLKPDGSLTLLGRKDSQVKIRGQRVELAEVEQHVRAHFTDGLDVPLAAEVLTPSGTGNVVLVVFLAIGGDVDIRDEKSVRDCLQRYTEGLVNRLATAVPPYMVPHAFIPVSAVPMTATDKVDRRRLREIGQSYTLEQLAFLNSTTSSSRFREPETETQRVIQDLWAALLNLDSKNIGLDNNFLLLGGDSIKAMQLVRAAREAGLAMVVSDCFLYPCLADLAHAVDEKGTQQVMSRVAGPSAHDSTRRRLLESPALSELGLPAEALLEAYPVTDFQKFYISALHNNTLEKWAYCYMDLPPGQAIAVVEECCRQLWMQMDILRMVFIELDDGPVQALFSHFQPVISVHEIPGDISNGSEEIYRADFDQRHQRGSPVTRFFITHNPQGHVRMCLGLSHAQFDGMSLATFASVFAALCSGDEPAPNPSFSNYLSHLDETRGQAYPYWRSLLSESKPTTLFPSVTKTTVAKEAGAILLRDKIVAPAPHPEYTPATIFTALCARAIGHLTKSSDIVLGYLTTGRPCLPPHLQSMAGPCLNIVPLRIPISLEDNKSGYDTFAQTLSTTQTQRLRGYETDSDQLSDIIANCTSWTQTNKHSHASESEGEGAFHFPFGVHFLNIEDELATQIHGHDVRIVPYTPVLAITFPTVILAASPCGAGQWEVEVRGGGAFYSKEDLEMVLGAVVAEIEKY</sequence>
<dbReference type="CDD" id="cd19545">
    <property type="entry name" value="FUM14_C_NRPS-like"/>
    <property type="match status" value="4"/>
</dbReference>
<dbReference type="CDD" id="cd05918">
    <property type="entry name" value="A_NRPS_SidN3_like"/>
    <property type="match status" value="6"/>
</dbReference>
<dbReference type="EMBL" id="JBFXLU010000035">
    <property type="protein sequence ID" value="KAL2850669.1"/>
    <property type="molecule type" value="Genomic_DNA"/>
</dbReference>
<feature type="domain" description="Carrier" evidence="6">
    <location>
        <begin position="4019"/>
        <end position="4093"/>
    </location>
</feature>
<dbReference type="Gene3D" id="3.30.559.10">
    <property type="entry name" value="Chloramphenicol acetyltransferase-like domain"/>
    <property type="match status" value="6"/>
</dbReference>
<dbReference type="InterPro" id="IPR042099">
    <property type="entry name" value="ANL_N_sf"/>
</dbReference>
<dbReference type="InterPro" id="IPR023213">
    <property type="entry name" value="CAT-like_dom_sf"/>
</dbReference>
<dbReference type="InterPro" id="IPR000873">
    <property type="entry name" value="AMP-dep_synth/lig_dom"/>
</dbReference>
<dbReference type="InterPro" id="IPR036736">
    <property type="entry name" value="ACP-like_sf"/>
</dbReference>
<dbReference type="Pfam" id="PF00550">
    <property type="entry name" value="PP-binding"/>
    <property type="match status" value="6"/>
</dbReference>
<keyword evidence="8" id="KW-1185">Reference proteome</keyword>
<feature type="domain" description="Carrier" evidence="6">
    <location>
        <begin position="6190"/>
        <end position="6266"/>
    </location>
</feature>
<evidence type="ECO:0000313" key="8">
    <source>
        <dbReference type="Proteomes" id="UP001610446"/>
    </source>
</evidence>
<feature type="domain" description="Carrier" evidence="6">
    <location>
        <begin position="1860"/>
        <end position="1936"/>
    </location>
</feature>
<organism evidence="7 8">
    <name type="scientific">Aspergillus pseudoustus</name>
    <dbReference type="NCBI Taxonomy" id="1810923"/>
    <lineage>
        <taxon>Eukaryota</taxon>
        <taxon>Fungi</taxon>
        <taxon>Dikarya</taxon>
        <taxon>Ascomycota</taxon>
        <taxon>Pezizomycotina</taxon>
        <taxon>Eurotiomycetes</taxon>
        <taxon>Eurotiomycetidae</taxon>
        <taxon>Eurotiales</taxon>
        <taxon>Aspergillaceae</taxon>
        <taxon>Aspergillus</taxon>
        <taxon>Aspergillus subgen. Nidulantes</taxon>
    </lineage>
</organism>
<evidence type="ECO:0000259" key="6">
    <source>
        <dbReference type="PROSITE" id="PS50075"/>
    </source>
</evidence>
<dbReference type="PROSITE" id="PS00455">
    <property type="entry name" value="AMP_BINDING"/>
    <property type="match status" value="6"/>
</dbReference>
<protein>
    <recommendedName>
        <fullName evidence="6">Carrier domain-containing protein</fullName>
    </recommendedName>
</protein>
<dbReference type="Gene3D" id="1.10.1200.10">
    <property type="entry name" value="ACP-like"/>
    <property type="match status" value="6"/>
</dbReference>
<dbReference type="Proteomes" id="UP001610446">
    <property type="component" value="Unassembled WGS sequence"/>
</dbReference>
<name>A0ABR4KEG7_9EURO</name>
<evidence type="ECO:0000256" key="1">
    <source>
        <dbReference type="ARBA" id="ARBA00022450"/>
    </source>
</evidence>
<dbReference type="CDD" id="cd19542">
    <property type="entry name" value="CT_NRPS-like"/>
    <property type="match status" value="1"/>
</dbReference>
<dbReference type="InterPro" id="IPR006162">
    <property type="entry name" value="Ppantetheine_attach_site"/>
</dbReference>
<dbReference type="InterPro" id="IPR009081">
    <property type="entry name" value="PP-bd_ACP"/>
</dbReference>
<dbReference type="PROSITE" id="PS00012">
    <property type="entry name" value="PHOSPHOPANTETHEINE"/>
    <property type="match status" value="5"/>
</dbReference>